<proteinExistence type="predicted"/>
<gene>
    <name evidence="1" type="ORF">UFOPK4237_00075</name>
</gene>
<name>A0A6J7RXA1_9ZZZZ</name>
<reference evidence="1" key="1">
    <citation type="submission" date="2020-05" db="EMBL/GenBank/DDBJ databases">
        <authorList>
            <person name="Chiriac C."/>
            <person name="Salcher M."/>
            <person name="Ghai R."/>
            <person name="Kavagutti S V."/>
        </authorList>
    </citation>
    <scope>NUCLEOTIDE SEQUENCE</scope>
</reference>
<sequence length="57" mass="5907">MPSIDVTSPASSAPTDRLALGVGWVRPTAHGILGMAQPSYSVKSVINGGFCFEGNEE</sequence>
<protein>
    <submittedName>
        <fullName evidence="1">Unannotated protein</fullName>
    </submittedName>
</protein>
<organism evidence="1">
    <name type="scientific">freshwater metagenome</name>
    <dbReference type="NCBI Taxonomy" id="449393"/>
    <lineage>
        <taxon>unclassified sequences</taxon>
        <taxon>metagenomes</taxon>
        <taxon>ecological metagenomes</taxon>
    </lineage>
</organism>
<dbReference type="AlphaFoldDB" id="A0A6J7RXA1"/>
<dbReference type="EMBL" id="CAFBPZ010000003">
    <property type="protein sequence ID" value="CAB5033481.1"/>
    <property type="molecule type" value="Genomic_DNA"/>
</dbReference>
<accession>A0A6J7RXA1</accession>
<evidence type="ECO:0000313" key="1">
    <source>
        <dbReference type="EMBL" id="CAB5033481.1"/>
    </source>
</evidence>